<feature type="region of interest" description="Disordered" evidence="1">
    <location>
        <begin position="1"/>
        <end position="63"/>
    </location>
</feature>
<proteinExistence type="predicted"/>
<feature type="compositionally biased region" description="Polar residues" evidence="1">
    <location>
        <begin position="49"/>
        <end position="63"/>
    </location>
</feature>
<dbReference type="Proteomes" id="UP001279734">
    <property type="component" value="Unassembled WGS sequence"/>
</dbReference>
<name>A0AAD3SYF6_NEPGR</name>
<reference evidence="2" key="1">
    <citation type="submission" date="2023-05" db="EMBL/GenBank/DDBJ databases">
        <title>Nepenthes gracilis genome sequencing.</title>
        <authorList>
            <person name="Fukushima K."/>
        </authorList>
    </citation>
    <scope>NUCLEOTIDE SEQUENCE</scope>
    <source>
        <strain evidence="2">SING2019-196</strain>
    </source>
</reference>
<protein>
    <submittedName>
        <fullName evidence="2">Uncharacterized protein</fullName>
    </submittedName>
</protein>
<feature type="compositionally biased region" description="Polar residues" evidence="1">
    <location>
        <begin position="13"/>
        <end position="24"/>
    </location>
</feature>
<evidence type="ECO:0000313" key="2">
    <source>
        <dbReference type="EMBL" id="GMH18994.1"/>
    </source>
</evidence>
<gene>
    <name evidence="2" type="ORF">Nepgr_020835</name>
</gene>
<comment type="caution">
    <text evidence="2">The sequence shown here is derived from an EMBL/GenBank/DDBJ whole genome shotgun (WGS) entry which is preliminary data.</text>
</comment>
<organism evidence="2 3">
    <name type="scientific">Nepenthes gracilis</name>
    <name type="common">Slender pitcher plant</name>
    <dbReference type="NCBI Taxonomy" id="150966"/>
    <lineage>
        <taxon>Eukaryota</taxon>
        <taxon>Viridiplantae</taxon>
        <taxon>Streptophyta</taxon>
        <taxon>Embryophyta</taxon>
        <taxon>Tracheophyta</taxon>
        <taxon>Spermatophyta</taxon>
        <taxon>Magnoliopsida</taxon>
        <taxon>eudicotyledons</taxon>
        <taxon>Gunneridae</taxon>
        <taxon>Pentapetalae</taxon>
        <taxon>Caryophyllales</taxon>
        <taxon>Nepenthaceae</taxon>
        <taxon>Nepenthes</taxon>
    </lineage>
</organism>
<accession>A0AAD3SYF6</accession>
<evidence type="ECO:0000313" key="3">
    <source>
        <dbReference type="Proteomes" id="UP001279734"/>
    </source>
</evidence>
<evidence type="ECO:0000256" key="1">
    <source>
        <dbReference type="SAM" id="MobiDB-lite"/>
    </source>
</evidence>
<dbReference type="AlphaFoldDB" id="A0AAD3SYF6"/>
<dbReference type="EMBL" id="BSYO01000020">
    <property type="protein sequence ID" value="GMH18994.1"/>
    <property type="molecule type" value="Genomic_DNA"/>
</dbReference>
<keyword evidence="3" id="KW-1185">Reference proteome</keyword>
<sequence length="125" mass="13799">MDSDEPHSHSSKTKNPCTTISNCQLAREGEKSRLRSSYDPAEQKASGLSGLQNKQLPSVKTGSLTNFPETLRVRVCEMEENPNPRRMRAVCEEEIIGSCESRSIIMAERGNNPEETPQLSGGTSF</sequence>